<dbReference type="HOGENOM" id="CLU_1973158_0_0_1"/>
<reference evidence="2" key="3">
    <citation type="submission" date="2021-02" db="UniProtKB">
        <authorList>
            <consortium name="EnsemblMetazoa"/>
        </authorList>
    </citation>
    <scope>IDENTIFICATION</scope>
    <source>
        <strain evidence="2">USDA</strain>
    </source>
</reference>
<sequence length="127" mass="14424">MTFFRRTYIMDLKVKRLRGSRVSRLSLSKHQTNSSGGGIYYNKKQKAGKLSGIVPETTTKQETCEKGFLCDSLSGAKLITTLPNFQWKIKKNCNGGIVLKYKLKEIKWAHTMLTIYGTFINQLGLNN</sequence>
<reference evidence="1" key="2">
    <citation type="submission" date="2007-04" db="EMBL/GenBank/DDBJ databases">
        <title>The genome of the human body louse.</title>
        <authorList>
            <consortium name="The Human Body Louse Genome Consortium"/>
            <person name="Kirkness E."/>
            <person name="Walenz B."/>
            <person name="Hass B."/>
            <person name="Bruggner R."/>
            <person name="Strausberg R."/>
        </authorList>
    </citation>
    <scope>NUCLEOTIDE SEQUENCE</scope>
    <source>
        <strain evidence="1">USDA</strain>
    </source>
</reference>
<dbReference type="EMBL" id="DS235845">
    <property type="protein sequence ID" value="EEB18349.1"/>
    <property type="molecule type" value="Genomic_DNA"/>
</dbReference>
<dbReference type="InParanoid" id="E0VY93"/>
<gene>
    <name evidence="2" type="primary">8233071</name>
    <name evidence="1" type="ORF">Phum_PHUM511920</name>
</gene>
<dbReference type="CTD" id="8233071"/>
<dbReference type="AlphaFoldDB" id="E0VY93"/>
<reference evidence="1" key="1">
    <citation type="submission" date="2007-04" db="EMBL/GenBank/DDBJ databases">
        <title>Annotation of Pediculus humanus corporis strain USDA.</title>
        <authorList>
            <person name="Kirkness E."/>
            <person name="Hannick L."/>
            <person name="Hass B."/>
            <person name="Bruggner R."/>
            <person name="Lawson D."/>
            <person name="Bidwell S."/>
            <person name="Joardar V."/>
            <person name="Caler E."/>
            <person name="Walenz B."/>
            <person name="Inman J."/>
            <person name="Schobel S."/>
            <person name="Galinsky K."/>
            <person name="Amedeo P."/>
            <person name="Strausberg R."/>
        </authorList>
    </citation>
    <scope>NUCLEOTIDE SEQUENCE</scope>
    <source>
        <strain evidence="1">USDA</strain>
    </source>
</reference>
<dbReference type="EMBL" id="AAZO01006226">
    <property type="status" value="NOT_ANNOTATED_CDS"/>
    <property type="molecule type" value="Genomic_DNA"/>
</dbReference>
<dbReference type="Proteomes" id="UP000009046">
    <property type="component" value="Unassembled WGS sequence"/>
</dbReference>
<dbReference type="VEuPathDB" id="VectorBase:PHUM511920"/>
<evidence type="ECO:0000313" key="1">
    <source>
        <dbReference type="EMBL" id="EEB18349.1"/>
    </source>
</evidence>
<name>E0VY93_PEDHC</name>
<protein>
    <submittedName>
        <fullName evidence="1 2">Uncharacterized protein</fullName>
    </submittedName>
</protein>
<dbReference type="RefSeq" id="XP_002431087.1">
    <property type="nucleotide sequence ID" value="XM_002431042.1"/>
</dbReference>
<evidence type="ECO:0000313" key="2">
    <source>
        <dbReference type="EnsemblMetazoa" id="PHUM511920-PA"/>
    </source>
</evidence>
<dbReference type="GeneID" id="8233071"/>
<proteinExistence type="predicted"/>
<dbReference type="EnsemblMetazoa" id="PHUM511920-RA">
    <property type="protein sequence ID" value="PHUM511920-PA"/>
    <property type="gene ID" value="PHUM511920"/>
</dbReference>
<dbReference type="KEGG" id="phu:Phum_PHUM511920"/>
<organism>
    <name type="scientific">Pediculus humanus subsp. corporis</name>
    <name type="common">Body louse</name>
    <dbReference type="NCBI Taxonomy" id="121224"/>
    <lineage>
        <taxon>Eukaryota</taxon>
        <taxon>Metazoa</taxon>
        <taxon>Ecdysozoa</taxon>
        <taxon>Arthropoda</taxon>
        <taxon>Hexapoda</taxon>
        <taxon>Insecta</taxon>
        <taxon>Pterygota</taxon>
        <taxon>Neoptera</taxon>
        <taxon>Paraneoptera</taxon>
        <taxon>Psocodea</taxon>
        <taxon>Troctomorpha</taxon>
        <taxon>Phthiraptera</taxon>
        <taxon>Anoplura</taxon>
        <taxon>Pediculidae</taxon>
        <taxon>Pediculus</taxon>
    </lineage>
</organism>
<keyword evidence="3" id="KW-1185">Reference proteome</keyword>
<accession>E0VY93</accession>
<evidence type="ECO:0000313" key="3">
    <source>
        <dbReference type="Proteomes" id="UP000009046"/>
    </source>
</evidence>